<name>A0A6J5KZ21_9CAUD</name>
<dbReference type="EMBL" id="LR796205">
    <property type="protein sequence ID" value="CAB4126525.1"/>
    <property type="molecule type" value="Genomic_DNA"/>
</dbReference>
<reference evidence="1" key="1">
    <citation type="submission" date="2020-04" db="EMBL/GenBank/DDBJ databases">
        <authorList>
            <person name="Chiriac C."/>
            <person name="Salcher M."/>
            <person name="Ghai R."/>
            <person name="Kavagutti S V."/>
        </authorList>
    </citation>
    <scope>NUCLEOTIDE SEQUENCE</scope>
</reference>
<dbReference type="InterPro" id="IPR042302">
    <property type="entry name" value="E1_FCCH_sf"/>
</dbReference>
<sequence length="362" mass="37609">MAQYSKIIRGTFTSTGVPKFLSLPMVPDTIEIWNKTEFATTTEYTGVSAIGFAEDAAGTAYLTESTGSAWTGAVLTTGGFSFVSAGTYQYGPTFTISGIAKSSGIVTCTANPGYAVGDAVLIYGTTGMLQIAGLVTTVTAVSGDTFTIGNIPTSGFAANATAGFCKKLLYPDLYVPFANNITAITTGTTTTIATSVNHGFVVGQEVAFVIPSTGYVNTNPVWGTTQLDSNRVAQQTGIPQQAYIVSITNANTFVVNVNSTGFGAFTWPTSAEAALGVTFPQVIAIGDSNFGFVKAPPLYPQPTGNTYTNTVYPQAITIPGAYLPNTRQGVIVGTGDGTNIMHTTSDVVAWRAIFPDAVQLGV</sequence>
<accession>A0A6J5KZ21</accession>
<organism evidence="1">
    <name type="scientific">uncultured Caudovirales phage</name>
    <dbReference type="NCBI Taxonomy" id="2100421"/>
    <lineage>
        <taxon>Viruses</taxon>
        <taxon>Duplodnaviria</taxon>
        <taxon>Heunggongvirae</taxon>
        <taxon>Uroviricota</taxon>
        <taxon>Caudoviricetes</taxon>
        <taxon>Peduoviridae</taxon>
        <taxon>Maltschvirus</taxon>
        <taxon>Maltschvirus maltsch</taxon>
    </lineage>
</organism>
<dbReference type="Gene3D" id="2.40.30.180">
    <property type="entry name" value="Ubiquitin-activating enzyme E1, FCCH domain"/>
    <property type="match status" value="1"/>
</dbReference>
<proteinExistence type="predicted"/>
<gene>
    <name evidence="1" type="ORF">UFOVP80_24</name>
</gene>
<protein>
    <submittedName>
        <fullName evidence="1">Uncharacterized protein</fullName>
    </submittedName>
</protein>
<evidence type="ECO:0000313" key="1">
    <source>
        <dbReference type="EMBL" id="CAB4126525.1"/>
    </source>
</evidence>